<feature type="transmembrane region" description="Helical" evidence="1">
    <location>
        <begin position="358"/>
        <end position="380"/>
    </location>
</feature>
<dbReference type="GO" id="GO:0005886">
    <property type="term" value="C:plasma membrane"/>
    <property type="evidence" value="ECO:0007669"/>
    <property type="project" value="TreeGrafter"/>
</dbReference>
<reference evidence="2 4" key="2">
    <citation type="submission" date="2020-08" db="EMBL/GenBank/DDBJ databases">
        <title>Genomic Encyclopedia of Type Strains, Phase III (KMG-III): the genomes of soil and plant-associated and newly described type strains.</title>
        <authorList>
            <person name="Whitman W."/>
        </authorList>
    </citation>
    <scope>NUCLEOTIDE SEQUENCE [LARGE SCALE GENOMIC DNA]</scope>
    <source>
        <strain evidence="2 4">CECT 8088</strain>
    </source>
</reference>
<keyword evidence="1" id="KW-0812">Transmembrane</keyword>
<gene>
    <name evidence="2" type="ORF">FHR90_001821</name>
    <name evidence="3" type="ORF">HUK83_07950</name>
</gene>
<feature type="transmembrane region" description="Helical" evidence="1">
    <location>
        <begin position="326"/>
        <end position="351"/>
    </location>
</feature>
<keyword evidence="4" id="KW-1185">Reference proteome</keyword>
<evidence type="ECO:0000256" key="1">
    <source>
        <dbReference type="SAM" id="Phobius"/>
    </source>
</evidence>
<dbReference type="PANTHER" id="PTHR41983">
    <property type="entry name" value="SHORT-CHAIN FATTY ACID TRANSPORTER-RELATED"/>
    <property type="match status" value="1"/>
</dbReference>
<name>A0A839V384_9PROT</name>
<feature type="transmembrane region" description="Helical" evidence="1">
    <location>
        <begin position="63"/>
        <end position="85"/>
    </location>
</feature>
<dbReference type="EMBL" id="JABXXQ010000124">
    <property type="protein sequence ID" value="NVN30264.1"/>
    <property type="molecule type" value="Genomic_DNA"/>
</dbReference>
<feature type="transmembrane region" description="Helical" evidence="1">
    <location>
        <begin position="195"/>
        <end position="218"/>
    </location>
</feature>
<dbReference type="RefSeq" id="WP_176623656.1">
    <property type="nucleotide sequence ID" value="NZ_JABXXQ010000124.1"/>
</dbReference>
<dbReference type="Proteomes" id="UP000557688">
    <property type="component" value="Unassembled WGS sequence"/>
</dbReference>
<dbReference type="PANTHER" id="PTHR41983:SF2">
    <property type="entry name" value="SHORT-CHAIN FATTY ACID TRANSPORTER-RELATED"/>
    <property type="match status" value="1"/>
</dbReference>
<organism evidence="2 4">
    <name type="scientific">Endobacter medicaginis</name>
    <dbReference type="NCBI Taxonomy" id="1181271"/>
    <lineage>
        <taxon>Bacteria</taxon>
        <taxon>Pseudomonadati</taxon>
        <taxon>Pseudomonadota</taxon>
        <taxon>Alphaproteobacteria</taxon>
        <taxon>Acetobacterales</taxon>
        <taxon>Acetobacteraceae</taxon>
        <taxon>Endobacter</taxon>
    </lineage>
</organism>
<evidence type="ECO:0000313" key="5">
    <source>
        <dbReference type="Proteomes" id="UP000565205"/>
    </source>
</evidence>
<dbReference type="Pfam" id="PF02667">
    <property type="entry name" value="SCFA_trans"/>
    <property type="match status" value="1"/>
</dbReference>
<evidence type="ECO:0000313" key="3">
    <source>
        <dbReference type="EMBL" id="NVN30264.1"/>
    </source>
</evidence>
<sequence length="454" mass="47388">MSSRPDPVARSSGLTGALVALFERFMPEPFVLSIGLTLLVAVAAVCFAPHGDSDTLLAGWQSGMFRILPFAFQMLLILVTGYAVADSRPVQRLLARLSAHVETPLQAVCLVFPAVAIAAWLNWGLGLVIAAFLSREVGRRAPVDFGWLVAGAYSAWSVCNNGLSSSIALSQASAGNPLNFAEKFLGVTIALRHTLFAPFVWVPTVAVVVVMALIFVWIHPATGAVHLAGRENDAAPTPEAHGAAPRDGSPAAWLGGSPLGVVVVVVFGAGWITMQCVHHRFALDIDTTILLFLLAGLVLQGSPSAYADAVRRAAAQTGAMLLQYPFYGGIMGIMSATGLAAAIAGAFVAIASAASLPVWTYVASLVITFLVPSAGGHWAVQGPFAMQAAAVLHADAARTAMGVAMAENVSNMLQPFWAVPIVAMAGIEVQKVMGYTVITFCVSLVLYAAGLLLL</sequence>
<feature type="transmembrane region" description="Helical" evidence="1">
    <location>
        <begin position="285"/>
        <end position="306"/>
    </location>
</feature>
<keyword evidence="1" id="KW-0472">Membrane</keyword>
<feature type="transmembrane region" description="Helical" evidence="1">
    <location>
        <begin position="30"/>
        <end position="51"/>
    </location>
</feature>
<dbReference type="EMBL" id="JACHXV010000005">
    <property type="protein sequence ID" value="MBB3173989.1"/>
    <property type="molecule type" value="Genomic_DNA"/>
</dbReference>
<evidence type="ECO:0000313" key="2">
    <source>
        <dbReference type="EMBL" id="MBB3173989.1"/>
    </source>
</evidence>
<feature type="transmembrane region" description="Helical" evidence="1">
    <location>
        <begin position="251"/>
        <end position="273"/>
    </location>
</feature>
<accession>A0A839V384</accession>
<comment type="caution">
    <text evidence="2">The sequence shown here is derived from an EMBL/GenBank/DDBJ whole genome shotgun (WGS) entry which is preliminary data.</text>
</comment>
<keyword evidence="1" id="KW-1133">Transmembrane helix</keyword>
<protein>
    <submittedName>
        <fullName evidence="3">Short-chain fatty acid transporter</fullName>
    </submittedName>
    <submittedName>
        <fullName evidence="2">Short-chain fatty acids transporter</fullName>
    </submittedName>
</protein>
<dbReference type="Proteomes" id="UP000565205">
    <property type="component" value="Unassembled WGS sequence"/>
</dbReference>
<dbReference type="InterPro" id="IPR006160">
    <property type="entry name" value="SCFA_transpt_AtoE"/>
</dbReference>
<evidence type="ECO:0000313" key="4">
    <source>
        <dbReference type="Proteomes" id="UP000557688"/>
    </source>
</evidence>
<proteinExistence type="predicted"/>
<reference evidence="3 5" key="1">
    <citation type="submission" date="2020-06" db="EMBL/GenBank/DDBJ databases">
        <title>Description of novel acetic acid bacteria.</title>
        <authorList>
            <person name="Sombolestani A."/>
        </authorList>
    </citation>
    <scope>NUCLEOTIDE SEQUENCE [LARGE SCALE GENOMIC DNA]</scope>
    <source>
        <strain evidence="3 5">LMG 26838</strain>
    </source>
</reference>
<feature type="transmembrane region" description="Helical" evidence="1">
    <location>
        <begin position="432"/>
        <end position="453"/>
    </location>
</feature>
<feature type="transmembrane region" description="Helical" evidence="1">
    <location>
        <begin position="105"/>
        <end position="133"/>
    </location>
</feature>
<dbReference type="AlphaFoldDB" id="A0A839V384"/>